<dbReference type="Proteomes" id="UP000324222">
    <property type="component" value="Unassembled WGS sequence"/>
</dbReference>
<gene>
    <name evidence="1" type="ORF">E2C01_091647</name>
</gene>
<dbReference type="AlphaFoldDB" id="A0A5B7JNH7"/>
<protein>
    <submittedName>
        <fullName evidence="1">Uncharacterized protein</fullName>
    </submittedName>
</protein>
<evidence type="ECO:0000313" key="1">
    <source>
        <dbReference type="EMBL" id="MPC96389.1"/>
    </source>
</evidence>
<organism evidence="1 2">
    <name type="scientific">Portunus trituberculatus</name>
    <name type="common">Swimming crab</name>
    <name type="synonym">Neptunus trituberculatus</name>
    <dbReference type="NCBI Taxonomy" id="210409"/>
    <lineage>
        <taxon>Eukaryota</taxon>
        <taxon>Metazoa</taxon>
        <taxon>Ecdysozoa</taxon>
        <taxon>Arthropoda</taxon>
        <taxon>Crustacea</taxon>
        <taxon>Multicrustacea</taxon>
        <taxon>Malacostraca</taxon>
        <taxon>Eumalacostraca</taxon>
        <taxon>Eucarida</taxon>
        <taxon>Decapoda</taxon>
        <taxon>Pleocyemata</taxon>
        <taxon>Brachyura</taxon>
        <taxon>Eubrachyura</taxon>
        <taxon>Portunoidea</taxon>
        <taxon>Portunidae</taxon>
        <taxon>Portuninae</taxon>
        <taxon>Portunus</taxon>
    </lineage>
</organism>
<dbReference type="EMBL" id="VSRR010105809">
    <property type="protein sequence ID" value="MPC96389.1"/>
    <property type="molecule type" value="Genomic_DNA"/>
</dbReference>
<proteinExistence type="predicted"/>
<sequence>MIWPRFLAHPFLPSLQHTPKSSHIVITSTITTPSSTKTEHLVGCVCAKYGLRLGGPISPPKLILSVSTQSLGIMVICR</sequence>
<name>A0A5B7JNH7_PORTR</name>
<accession>A0A5B7JNH7</accession>
<keyword evidence="2" id="KW-1185">Reference proteome</keyword>
<comment type="caution">
    <text evidence="1">The sequence shown here is derived from an EMBL/GenBank/DDBJ whole genome shotgun (WGS) entry which is preliminary data.</text>
</comment>
<evidence type="ECO:0000313" key="2">
    <source>
        <dbReference type="Proteomes" id="UP000324222"/>
    </source>
</evidence>
<reference evidence="1 2" key="1">
    <citation type="submission" date="2019-05" db="EMBL/GenBank/DDBJ databases">
        <title>Another draft genome of Portunus trituberculatus and its Hox gene families provides insights of decapod evolution.</title>
        <authorList>
            <person name="Jeong J.-H."/>
            <person name="Song I."/>
            <person name="Kim S."/>
            <person name="Choi T."/>
            <person name="Kim D."/>
            <person name="Ryu S."/>
            <person name="Kim W."/>
        </authorList>
    </citation>
    <scope>NUCLEOTIDE SEQUENCE [LARGE SCALE GENOMIC DNA]</scope>
    <source>
        <tissue evidence="1">Muscle</tissue>
    </source>
</reference>